<dbReference type="AlphaFoldDB" id="C4XK53"/>
<accession>C4XK53</accession>
<dbReference type="OrthoDB" id="996425at2"/>
<evidence type="ECO:0000313" key="3">
    <source>
        <dbReference type="Proteomes" id="UP000009071"/>
    </source>
</evidence>
<dbReference type="Proteomes" id="UP000009071">
    <property type="component" value="Chromosome"/>
</dbReference>
<organism evidence="2 3">
    <name type="scientific">Solidesulfovibrio magneticus (strain ATCC 700980 / DSM 13731 / RS-1)</name>
    <name type="common">Desulfovibrio magneticus</name>
    <dbReference type="NCBI Taxonomy" id="573370"/>
    <lineage>
        <taxon>Bacteria</taxon>
        <taxon>Pseudomonadati</taxon>
        <taxon>Thermodesulfobacteriota</taxon>
        <taxon>Desulfovibrionia</taxon>
        <taxon>Desulfovibrionales</taxon>
        <taxon>Desulfovibrionaceae</taxon>
        <taxon>Solidesulfovibrio</taxon>
    </lineage>
</organism>
<keyword evidence="3" id="KW-1185">Reference proteome</keyword>
<feature type="signal peptide" evidence="1">
    <location>
        <begin position="1"/>
        <end position="23"/>
    </location>
</feature>
<evidence type="ECO:0000256" key="1">
    <source>
        <dbReference type="SAM" id="SignalP"/>
    </source>
</evidence>
<dbReference type="RefSeq" id="WP_012750482.1">
    <property type="nucleotide sequence ID" value="NC_012796.1"/>
</dbReference>
<name>C4XK53_SOLM1</name>
<keyword evidence="1" id="KW-0732">Signal</keyword>
<dbReference type="KEGG" id="dma:DMR_09170"/>
<feature type="chain" id="PRO_5002944213" evidence="1">
    <location>
        <begin position="24"/>
        <end position="182"/>
    </location>
</feature>
<evidence type="ECO:0000313" key="2">
    <source>
        <dbReference type="EMBL" id="BAH74408.1"/>
    </source>
</evidence>
<dbReference type="STRING" id="573370.DMR_09170"/>
<dbReference type="EMBL" id="AP010904">
    <property type="protein sequence ID" value="BAH74408.1"/>
    <property type="molecule type" value="Genomic_DNA"/>
</dbReference>
<reference evidence="2 3" key="1">
    <citation type="journal article" date="2009" name="Genome Res.">
        <title>Whole genome sequence of Desulfovibrio magneticus strain RS-1 revealed common gene clusters in magnetotactic bacteria.</title>
        <authorList>
            <person name="Nakazawa H."/>
            <person name="Arakaki A."/>
            <person name="Narita-Yamada S."/>
            <person name="Yashiro I."/>
            <person name="Jinno K."/>
            <person name="Aoki N."/>
            <person name="Tsuruyama A."/>
            <person name="Okamura Y."/>
            <person name="Tanikawa S."/>
            <person name="Fujita N."/>
            <person name="Takeyama H."/>
            <person name="Matsunaga T."/>
        </authorList>
    </citation>
    <scope>NUCLEOTIDE SEQUENCE [LARGE SCALE GENOMIC DNA]</scope>
    <source>
        <strain evidence="3">ATCC 700980 / DSM 13731 / RS-1</strain>
    </source>
</reference>
<protein>
    <submittedName>
        <fullName evidence="2">Uncharacterized protein</fullName>
    </submittedName>
</protein>
<dbReference type="HOGENOM" id="CLU_127004_0_0_7"/>
<proteinExistence type="predicted"/>
<dbReference type="eggNOG" id="ENOG5033CPG">
    <property type="taxonomic scope" value="Bacteria"/>
</dbReference>
<gene>
    <name evidence="2" type="ordered locus">DMR_09170</name>
</gene>
<sequence length="182" mass="20227">MRIVITAAMALLLVLATTGVPLALEPAAATKAKLDRVCSRTAEYDCYTNHKYGYVLAWPRLILKPLGESDAGDGQVFTALRGRAELRCWAGFNDVLEQTIPQAFAQALNEPGRRVTYQHMGKDFFVISGLEGQDIFYRKTLLAHDILASFEFVYEPSFKALLDPVIRDLSSSFSIDPAFGYQ</sequence>